<dbReference type="Gene3D" id="1.10.287.1060">
    <property type="entry name" value="ESAT-6-like"/>
    <property type="match status" value="1"/>
</dbReference>
<protein>
    <recommendedName>
        <fullName evidence="5">PE-PGRS family protein</fullName>
    </recommendedName>
</protein>
<dbReference type="EMBL" id="AP012319">
    <property type="protein sequence ID" value="BAL90114.1"/>
    <property type="molecule type" value="Genomic_DNA"/>
</dbReference>
<evidence type="ECO:0000313" key="4">
    <source>
        <dbReference type="Proteomes" id="UP000007882"/>
    </source>
</evidence>
<proteinExistence type="predicted"/>
<keyword evidence="4" id="KW-1185">Reference proteome</keyword>
<reference evidence="3 4" key="1">
    <citation type="submission" date="2012-02" db="EMBL/GenBank/DDBJ databases">
        <title>Complete genome sequence of Actinoplanes missouriensis 431 (= NBRC 102363).</title>
        <authorList>
            <person name="Ohnishi Y."/>
            <person name="Ishikawa J."/>
            <person name="Sekine M."/>
            <person name="Hosoyama A."/>
            <person name="Harada T."/>
            <person name="Narita H."/>
            <person name="Hata T."/>
            <person name="Konno Y."/>
            <person name="Tutikane K."/>
            <person name="Fujita N."/>
            <person name="Horinouchi S."/>
            <person name="Hayakawa M."/>
        </authorList>
    </citation>
    <scope>NUCLEOTIDE SEQUENCE [LARGE SCALE GENOMIC DNA]</scope>
    <source>
        <strain evidence="4">ATCC 14538 / DSM 43046 / CBS 188.64 / JCM 3121 / NBRC 102363 / NCIMB 12654 / NRRL B-3342 / UNCC 431</strain>
    </source>
</reference>
<evidence type="ECO:0000256" key="1">
    <source>
        <dbReference type="SAM" id="Coils"/>
    </source>
</evidence>
<feature type="compositionally biased region" description="Pro residues" evidence="2">
    <location>
        <begin position="131"/>
        <end position="153"/>
    </location>
</feature>
<organism evidence="3 4">
    <name type="scientific">Actinoplanes missouriensis (strain ATCC 14538 / DSM 43046 / CBS 188.64 / JCM 3121 / NBRC 102363 / NCIMB 12654 / NRRL B-3342 / UNCC 431)</name>
    <dbReference type="NCBI Taxonomy" id="512565"/>
    <lineage>
        <taxon>Bacteria</taxon>
        <taxon>Bacillati</taxon>
        <taxon>Actinomycetota</taxon>
        <taxon>Actinomycetes</taxon>
        <taxon>Micromonosporales</taxon>
        <taxon>Micromonosporaceae</taxon>
        <taxon>Actinoplanes</taxon>
    </lineage>
</organism>
<evidence type="ECO:0000256" key="2">
    <source>
        <dbReference type="SAM" id="MobiDB-lite"/>
    </source>
</evidence>
<dbReference type="PATRIC" id="fig|512565.3.peg.4882"/>
<dbReference type="STRING" id="512565.AMIS_48940"/>
<dbReference type="eggNOG" id="COG3209">
    <property type="taxonomic scope" value="Bacteria"/>
</dbReference>
<name>I0HAS7_ACTM4</name>
<dbReference type="HOGENOM" id="CLU_1709355_0_0_11"/>
<evidence type="ECO:0000313" key="3">
    <source>
        <dbReference type="EMBL" id="BAL90114.1"/>
    </source>
</evidence>
<feature type="coiled-coil region" evidence="1">
    <location>
        <begin position="71"/>
        <end position="108"/>
    </location>
</feature>
<keyword evidence="1" id="KW-0175">Coiled coil</keyword>
<sequence length="153" mass="17104">MAMVDLRGISEDVPFDGEAATRLAAQLRAGADECEGVIPRRTAVATVATEEWRGVYARQFATRMGICVTDAQRLATAMRQAANQVDELARLAREEQARREKAREWQRRQQDEGVLEKIGDFFFGEDEDDLPPVPDPITPPFYTLPPPAMAARE</sequence>
<accession>I0HAS7</accession>
<feature type="region of interest" description="Disordered" evidence="2">
    <location>
        <begin position="125"/>
        <end position="153"/>
    </location>
</feature>
<gene>
    <name evidence="3" type="ordered locus">AMIS_48940</name>
</gene>
<dbReference type="Proteomes" id="UP000007882">
    <property type="component" value="Chromosome"/>
</dbReference>
<evidence type="ECO:0008006" key="5">
    <source>
        <dbReference type="Google" id="ProtNLM"/>
    </source>
</evidence>
<dbReference type="KEGG" id="ams:AMIS_48940"/>
<dbReference type="AlphaFoldDB" id="I0HAS7"/>